<keyword evidence="3" id="KW-1185">Reference proteome</keyword>
<protein>
    <submittedName>
        <fullName evidence="2">Uncharacterized protein</fullName>
    </submittedName>
</protein>
<evidence type="ECO:0000313" key="3">
    <source>
        <dbReference type="Proteomes" id="UP000468581"/>
    </source>
</evidence>
<evidence type="ECO:0000313" key="2">
    <source>
        <dbReference type="EMBL" id="NER11936.1"/>
    </source>
</evidence>
<reference evidence="2 3" key="1">
    <citation type="submission" date="2020-01" db="EMBL/GenBank/DDBJ databases">
        <title>Leptobacterium flavescens.</title>
        <authorList>
            <person name="Wang G."/>
        </authorList>
    </citation>
    <scope>NUCLEOTIDE SEQUENCE [LARGE SCALE GENOMIC DNA]</scope>
    <source>
        <strain evidence="2 3">KCTC 22160</strain>
    </source>
</reference>
<gene>
    <name evidence="2" type="ORF">GWK08_00655</name>
</gene>
<evidence type="ECO:0000256" key="1">
    <source>
        <dbReference type="SAM" id="Phobius"/>
    </source>
</evidence>
<keyword evidence="1" id="KW-0472">Membrane</keyword>
<proteinExistence type="predicted"/>
<dbReference type="EMBL" id="JAABOO010000001">
    <property type="protein sequence ID" value="NER11936.1"/>
    <property type="molecule type" value="Genomic_DNA"/>
</dbReference>
<keyword evidence="1" id="KW-0812">Transmembrane</keyword>
<dbReference type="RefSeq" id="WP_163604979.1">
    <property type="nucleotide sequence ID" value="NZ_JAABOO010000001.1"/>
</dbReference>
<dbReference type="Proteomes" id="UP000468581">
    <property type="component" value="Unassembled WGS sequence"/>
</dbReference>
<accession>A0A6P0UNN2</accession>
<comment type="caution">
    <text evidence="2">The sequence shown here is derived from an EMBL/GenBank/DDBJ whole genome shotgun (WGS) entry which is preliminary data.</text>
</comment>
<organism evidence="2 3">
    <name type="scientific">Leptobacterium flavescens</name>
    <dbReference type="NCBI Taxonomy" id="472055"/>
    <lineage>
        <taxon>Bacteria</taxon>
        <taxon>Pseudomonadati</taxon>
        <taxon>Bacteroidota</taxon>
        <taxon>Flavobacteriia</taxon>
        <taxon>Flavobacteriales</taxon>
        <taxon>Flavobacteriaceae</taxon>
        <taxon>Leptobacterium</taxon>
    </lineage>
</organism>
<feature type="transmembrane region" description="Helical" evidence="1">
    <location>
        <begin position="80"/>
        <end position="100"/>
    </location>
</feature>
<feature type="transmembrane region" description="Helical" evidence="1">
    <location>
        <begin position="112"/>
        <end position="134"/>
    </location>
</feature>
<keyword evidence="1" id="KW-1133">Transmembrane helix</keyword>
<dbReference type="AlphaFoldDB" id="A0A6P0UNN2"/>
<name>A0A6P0UNN2_9FLAO</name>
<sequence>MKRIFLFTLTLILPIVCYSQSSGEQQYQRAKIYLEDHRILKVKDLRLNSIEAIFTDPEKRTQKIPLNSIASIRVPKGSHWWQGTLIGLGSGAITALLIDLQPDPLGIERERGAEFYIGFTAGGALLGALIGTLFPKWKHVYYDGKFIGHKLPFKLDFHTQKDNINFKITIPL</sequence>